<keyword evidence="2" id="KW-1185">Reference proteome</keyword>
<dbReference type="RefSeq" id="WP_248433206.1">
    <property type="nucleotide sequence ID" value="NZ_CP096205.1"/>
</dbReference>
<name>A0ABY4KBX8_9FLAO</name>
<dbReference type="InterPro" id="IPR054223">
    <property type="entry name" value="DUF6943"/>
</dbReference>
<gene>
    <name evidence="1" type="ORF">M0M57_11685</name>
</gene>
<proteinExistence type="predicted"/>
<dbReference type="Proteomes" id="UP000830583">
    <property type="component" value="Chromosome"/>
</dbReference>
<protein>
    <submittedName>
        <fullName evidence="1">Uncharacterized protein</fullName>
    </submittedName>
</protein>
<organism evidence="1 2">
    <name type="scientific">Flavobacterium azooxidireducens</name>
    <dbReference type="NCBI Taxonomy" id="1871076"/>
    <lineage>
        <taxon>Bacteria</taxon>
        <taxon>Pseudomonadati</taxon>
        <taxon>Bacteroidota</taxon>
        <taxon>Flavobacteriia</taxon>
        <taxon>Flavobacteriales</taxon>
        <taxon>Flavobacteriaceae</taxon>
        <taxon>Flavobacterium</taxon>
    </lineage>
</organism>
<evidence type="ECO:0000313" key="2">
    <source>
        <dbReference type="Proteomes" id="UP000830583"/>
    </source>
</evidence>
<reference evidence="1" key="1">
    <citation type="submission" date="2022-04" db="EMBL/GenBank/DDBJ databases">
        <title>Consumption of N2O by Flavobacterium azooxidireducens sp. nov. isolated from Decomposing Leaf Litter of Phragmites australis (Cav.).</title>
        <authorList>
            <person name="Behrendt U."/>
            <person name="Spanner T."/>
            <person name="Augustin J."/>
            <person name="Horn M.A."/>
            <person name="Kolb S."/>
            <person name="Ulrich A."/>
        </authorList>
    </citation>
    <scope>NUCLEOTIDE SEQUENCE</scope>
    <source>
        <strain evidence="1">IGB 4-14</strain>
    </source>
</reference>
<accession>A0ABY4KBX8</accession>
<dbReference type="EMBL" id="CP096205">
    <property type="protein sequence ID" value="UPQ78279.1"/>
    <property type="molecule type" value="Genomic_DNA"/>
</dbReference>
<sequence>MINFKMKHHQNGVKYANPHFFILNKGLNTGKPLEEPCPNCFVIIFQCSEDCENMESICKSLWRVKYWLQFLIGSVIPYIRINDFAKTLNLKANEMMTDFEQHKKNVAALKTLEQKEKQFHENINLINDLRKVILYRYCKK</sequence>
<dbReference type="Pfam" id="PF22105">
    <property type="entry name" value="DUF6943"/>
    <property type="match status" value="1"/>
</dbReference>
<evidence type="ECO:0000313" key="1">
    <source>
        <dbReference type="EMBL" id="UPQ78279.1"/>
    </source>
</evidence>